<dbReference type="InterPro" id="IPR024425">
    <property type="entry name" value="LiaF-like_C"/>
</dbReference>
<evidence type="ECO:0000256" key="1">
    <source>
        <dbReference type="SAM" id="Phobius"/>
    </source>
</evidence>
<dbReference type="KEGG" id="hsc:HVS_05345"/>
<dbReference type="AlphaFoldDB" id="A0A2K9ENE7"/>
<keyword evidence="1" id="KW-1133">Transmembrane helix</keyword>
<keyword evidence="4" id="KW-1185">Reference proteome</keyword>
<proteinExistence type="predicted"/>
<evidence type="ECO:0000313" key="4">
    <source>
        <dbReference type="Proteomes" id="UP000233534"/>
    </source>
</evidence>
<feature type="domain" description="Cell wall-active antibiotics response LiaF-like C-terminal" evidence="2">
    <location>
        <begin position="218"/>
        <end position="318"/>
    </location>
</feature>
<reference evidence="3 4" key="1">
    <citation type="submission" date="2017-12" db="EMBL/GenBank/DDBJ databases">
        <title>Complete genome sequence of Herbivorax saccincola GGR1, a novel Cellulosome-producing hydrolytic bacterium in a thermophilic biogas plant, established by Illumina and Nanopore MinION sequencing.</title>
        <authorList>
            <person name="Pechtl A."/>
            <person name="Ruckert C."/>
            <person name="Koeck D.E."/>
            <person name="Maus I."/>
            <person name="Winkler A."/>
            <person name="Kalinowski J."/>
            <person name="Puhler A."/>
            <person name="Schwarz W.W."/>
            <person name="Zverlov V.V."/>
            <person name="Schluter A."/>
            <person name="Liebl W."/>
        </authorList>
    </citation>
    <scope>NUCLEOTIDE SEQUENCE [LARGE SCALE GENOMIC DNA]</scope>
    <source>
        <strain evidence="4">SR1</strain>
    </source>
</reference>
<dbReference type="Pfam" id="PF09922">
    <property type="entry name" value="LiaF-like_C"/>
    <property type="match status" value="1"/>
</dbReference>
<accession>A0A2K9ENE7</accession>
<dbReference type="EMBL" id="CP025197">
    <property type="protein sequence ID" value="AUG57000.1"/>
    <property type="molecule type" value="Genomic_DNA"/>
</dbReference>
<keyword evidence="1" id="KW-0472">Membrane</keyword>
<dbReference type="RefSeq" id="WP_101299908.1">
    <property type="nucleotide sequence ID" value="NZ_CP025197.1"/>
</dbReference>
<feature type="transmembrane region" description="Helical" evidence="1">
    <location>
        <begin position="68"/>
        <end position="87"/>
    </location>
</feature>
<evidence type="ECO:0000313" key="3">
    <source>
        <dbReference type="EMBL" id="AUG57000.1"/>
    </source>
</evidence>
<evidence type="ECO:0000259" key="2">
    <source>
        <dbReference type="Pfam" id="PF09922"/>
    </source>
</evidence>
<sequence>MKKNSLGVGLVFIFIGVVIIAWQLKVLDLSFINSVFGFVFRNLTEVISMILIVIGLNIIFRKYRFVKVITWVAFFAVIIALSQLYPLKSKGLFILRDEVSENGNYENGDGENRNYFEINKEEDTLYGELDINLGMVKINVDSTDDKLIKGEIRGINFKEPVINYKEGNKKAKIKIKAPDIKNLLNVENIKDGNLDLFLNKDVLWDIDLNLGMVDTEFDTSDLQVKELNLNGGAGNFKLIIGERQKEIEVEVNAGASNVEIYVPKNSGVKVKNTGVLSTMEFNGIKAVKDGKHYISENYDDAENKIKIDVKMGAGNVSINAK</sequence>
<feature type="transmembrane region" description="Helical" evidence="1">
    <location>
        <begin position="36"/>
        <end position="56"/>
    </location>
</feature>
<feature type="transmembrane region" description="Helical" evidence="1">
    <location>
        <begin position="7"/>
        <end position="24"/>
    </location>
</feature>
<dbReference type="Proteomes" id="UP000233534">
    <property type="component" value="Chromosome"/>
</dbReference>
<name>A0A2K9ENE7_9FIRM</name>
<keyword evidence="1" id="KW-0812">Transmembrane</keyword>
<protein>
    <recommendedName>
        <fullName evidence="2">Cell wall-active antibiotics response LiaF-like C-terminal domain-containing protein</fullName>
    </recommendedName>
</protein>
<gene>
    <name evidence="3" type="ORF">HVS_05345</name>
</gene>
<organism evidence="3 4">
    <name type="scientific">Acetivibrio saccincola</name>
    <dbReference type="NCBI Taxonomy" id="1677857"/>
    <lineage>
        <taxon>Bacteria</taxon>
        <taxon>Bacillati</taxon>
        <taxon>Bacillota</taxon>
        <taxon>Clostridia</taxon>
        <taxon>Eubacteriales</taxon>
        <taxon>Oscillospiraceae</taxon>
        <taxon>Acetivibrio</taxon>
    </lineage>
</organism>